<proteinExistence type="predicted"/>
<dbReference type="EMBL" id="JANQDL010000029">
    <property type="protein sequence ID" value="MDH6062912.1"/>
    <property type="molecule type" value="Genomic_DNA"/>
</dbReference>
<sequence length="114" mass="12971">MNPQPEEHWRRHLQNLEAEINFKSVDVGQPPKNTQNSQSVFLNFRSRLARLQLWFNNLNRTSKLIVAGVGVLLGFAMVQAVLKLVASVITVALLIFLVYLGYKFFVSGSLEKKQ</sequence>
<gene>
    <name evidence="2" type="ORF">NWP23_03740</name>
</gene>
<comment type="caution">
    <text evidence="2">The sequence shown here is derived from an EMBL/GenBank/DDBJ whole genome shotgun (WGS) entry which is preliminary data.</text>
</comment>
<protein>
    <submittedName>
        <fullName evidence="2">Uncharacterized protein</fullName>
    </submittedName>
</protein>
<accession>A0AA43GX88</accession>
<keyword evidence="1" id="KW-1133">Transmembrane helix</keyword>
<keyword evidence="1" id="KW-0472">Membrane</keyword>
<reference evidence="2 3" key="1">
    <citation type="journal article" date="2023" name="J. Phycol.">
        <title>Chrysosporum ovalisporum is synonymous with the true-branching cyanobacterium Umezakia natans (Nostocales/Aphanizomenonaceae).</title>
        <authorList>
            <person name="McGregor G.B."/>
            <person name="Sendall B.C."/>
            <person name="Niiyama Y."/>
            <person name="Tuji A."/>
            <person name="Willis A."/>
        </authorList>
    </citation>
    <scope>NUCLEOTIDE SEQUENCE [LARGE SCALE GENOMIC DNA]</scope>
    <source>
        <strain evidence="2 3">FSS-62</strain>
    </source>
</reference>
<evidence type="ECO:0000313" key="2">
    <source>
        <dbReference type="EMBL" id="MDH6062912.1"/>
    </source>
</evidence>
<evidence type="ECO:0000313" key="3">
    <source>
        <dbReference type="Proteomes" id="UP001159370"/>
    </source>
</evidence>
<dbReference type="RefSeq" id="WP_280650125.1">
    <property type="nucleotide sequence ID" value="NZ_JANQDL010000029.1"/>
</dbReference>
<dbReference type="Proteomes" id="UP001159370">
    <property type="component" value="Unassembled WGS sequence"/>
</dbReference>
<dbReference type="GeneID" id="83683464"/>
<feature type="transmembrane region" description="Helical" evidence="1">
    <location>
        <begin position="88"/>
        <end position="106"/>
    </location>
</feature>
<keyword evidence="1" id="KW-0812">Transmembrane</keyword>
<name>A0AA43GX88_9CYAN</name>
<organism evidence="2 3">
    <name type="scientific">Umezakia ovalisporum FSS-62</name>
    <dbReference type="NCBI Taxonomy" id="2971776"/>
    <lineage>
        <taxon>Bacteria</taxon>
        <taxon>Bacillati</taxon>
        <taxon>Cyanobacteriota</taxon>
        <taxon>Cyanophyceae</taxon>
        <taxon>Nostocales</taxon>
        <taxon>Nodulariaceae</taxon>
        <taxon>Umezakia</taxon>
    </lineage>
</organism>
<evidence type="ECO:0000256" key="1">
    <source>
        <dbReference type="SAM" id="Phobius"/>
    </source>
</evidence>
<feature type="transmembrane region" description="Helical" evidence="1">
    <location>
        <begin position="64"/>
        <end position="82"/>
    </location>
</feature>
<dbReference type="AlphaFoldDB" id="A0AA43GX88"/>